<evidence type="ECO:0008006" key="4">
    <source>
        <dbReference type="Google" id="ProtNLM"/>
    </source>
</evidence>
<gene>
    <name evidence="2" type="ORF">EOW65_06540</name>
</gene>
<comment type="caution">
    <text evidence="2">The sequence shown here is derived from an EMBL/GenBank/DDBJ whole genome shotgun (WGS) entry which is preliminary data.</text>
</comment>
<proteinExistence type="predicted"/>
<reference evidence="2 3" key="1">
    <citation type="submission" date="2019-01" db="EMBL/GenBank/DDBJ databases">
        <title>Sinorhodobacter populi sp. nov. isolated from the symptomatic bark tissue of Populus euramericana canker.</title>
        <authorList>
            <person name="Xu G."/>
        </authorList>
    </citation>
    <scope>NUCLEOTIDE SEQUENCE [LARGE SCALE GENOMIC DNA]</scope>
    <source>
        <strain evidence="2 3">CCTCC AB2012026</strain>
    </source>
</reference>
<evidence type="ECO:0000313" key="3">
    <source>
        <dbReference type="Proteomes" id="UP000286594"/>
    </source>
</evidence>
<dbReference type="EMBL" id="SAVB01000006">
    <property type="protein sequence ID" value="RWR50608.1"/>
    <property type="molecule type" value="Genomic_DNA"/>
</dbReference>
<feature type="compositionally biased region" description="Basic residues" evidence="1">
    <location>
        <begin position="126"/>
        <end position="136"/>
    </location>
</feature>
<dbReference type="AlphaFoldDB" id="A0A443LN81"/>
<sequence length="136" mass="14345">MDVTEVTLATAAKIRGKIEPAGKIVVVDQTVYRHLKESGAIGATAPQSVADAVLEDRTMLERTIAEQSAVIDALTDELKAMETRADEAEAQRDLLQGRVLDLQAQTAPGAADAPVSHDAEATKSTPPKKARGSQKG</sequence>
<name>A0A443LN81_9RHOB</name>
<dbReference type="RefSeq" id="WP_128148166.1">
    <property type="nucleotide sequence ID" value="NZ_SAVB01000006.1"/>
</dbReference>
<accession>A0A443LN81</accession>
<organism evidence="2 3">
    <name type="scientific">Paenirhodobacter ferrireducens</name>
    <dbReference type="NCBI Taxonomy" id="1215032"/>
    <lineage>
        <taxon>Bacteria</taxon>
        <taxon>Pseudomonadati</taxon>
        <taxon>Pseudomonadota</taxon>
        <taxon>Alphaproteobacteria</taxon>
        <taxon>Rhodobacterales</taxon>
        <taxon>Rhodobacter group</taxon>
        <taxon>Paenirhodobacter</taxon>
    </lineage>
</organism>
<feature type="region of interest" description="Disordered" evidence="1">
    <location>
        <begin position="101"/>
        <end position="136"/>
    </location>
</feature>
<keyword evidence="3" id="KW-1185">Reference proteome</keyword>
<dbReference type="Proteomes" id="UP000286594">
    <property type="component" value="Unassembled WGS sequence"/>
</dbReference>
<protein>
    <recommendedName>
        <fullName evidence="4">KfrA N-terminal DNA-binding domain-containing protein</fullName>
    </recommendedName>
</protein>
<evidence type="ECO:0000256" key="1">
    <source>
        <dbReference type="SAM" id="MobiDB-lite"/>
    </source>
</evidence>
<evidence type="ECO:0000313" key="2">
    <source>
        <dbReference type="EMBL" id="RWR50608.1"/>
    </source>
</evidence>